<dbReference type="AlphaFoldDB" id="A0A1G2DDR0"/>
<evidence type="ECO:0000313" key="3">
    <source>
        <dbReference type="Proteomes" id="UP000178636"/>
    </source>
</evidence>
<sequence>MLTFKSYIVKCVLGGEVAYFLCLLGGYLPLGRTPRAVDLHHALFETLPGFVWGSGGSVALGAFYVLVFSAVFGAYMVWMHNSSLLDAK</sequence>
<dbReference type="EMBL" id="MHLO01000029">
    <property type="protein sequence ID" value="OGZ11769.1"/>
    <property type="molecule type" value="Genomic_DNA"/>
</dbReference>
<accession>A0A1G2DDR0</accession>
<reference evidence="2 3" key="1">
    <citation type="journal article" date="2016" name="Nat. Commun.">
        <title>Thousands of microbial genomes shed light on interconnected biogeochemical processes in an aquifer system.</title>
        <authorList>
            <person name="Anantharaman K."/>
            <person name="Brown C.T."/>
            <person name="Hug L.A."/>
            <person name="Sharon I."/>
            <person name="Castelle C.J."/>
            <person name="Probst A.J."/>
            <person name="Thomas B.C."/>
            <person name="Singh A."/>
            <person name="Wilkins M.J."/>
            <person name="Karaoz U."/>
            <person name="Brodie E.L."/>
            <person name="Williams K.H."/>
            <person name="Hubbard S.S."/>
            <person name="Banfield J.F."/>
        </authorList>
    </citation>
    <scope>NUCLEOTIDE SEQUENCE [LARGE SCALE GENOMIC DNA]</scope>
</reference>
<keyword evidence="1" id="KW-0472">Membrane</keyword>
<feature type="transmembrane region" description="Helical" evidence="1">
    <location>
        <begin position="7"/>
        <end position="30"/>
    </location>
</feature>
<feature type="transmembrane region" description="Helical" evidence="1">
    <location>
        <begin position="50"/>
        <end position="78"/>
    </location>
</feature>
<keyword evidence="1" id="KW-0812">Transmembrane</keyword>
<organism evidence="2 3">
    <name type="scientific">Candidatus Lloydbacteria bacterium RIFCSPHIGHO2_02_FULL_54_17</name>
    <dbReference type="NCBI Taxonomy" id="1798664"/>
    <lineage>
        <taxon>Bacteria</taxon>
        <taxon>Candidatus Lloydiibacteriota</taxon>
    </lineage>
</organism>
<protein>
    <submittedName>
        <fullName evidence="2">Uncharacterized protein</fullName>
    </submittedName>
</protein>
<evidence type="ECO:0000256" key="1">
    <source>
        <dbReference type="SAM" id="Phobius"/>
    </source>
</evidence>
<dbReference type="Proteomes" id="UP000178636">
    <property type="component" value="Unassembled WGS sequence"/>
</dbReference>
<name>A0A1G2DDR0_9BACT</name>
<comment type="caution">
    <text evidence="2">The sequence shown here is derived from an EMBL/GenBank/DDBJ whole genome shotgun (WGS) entry which is preliminary data.</text>
</comment>
<gene>
    <name evidence="2" type="ORF">A3C93_02430</name>
</gene>
<proteinExistence type="predicted"/>
<evidence type="ECO:0000313" key="2">
    <source>
        <dbReference type="EMBL" id="OGZ11769.1"/>
    </source>
</evidence>
<dbReference type="STRING" id="1798664.A3C93_02430"/>
<keyword evidence="1" id="KW-1133">Transmembrane helix</keyword>